<organism evidence="1 2">
    <name type="scientific">Anaerocolumna cellulosilytica</name>
    <dbReference type="NCBI Taxonomy" id="433286"/>
    <lineage>
        <taxon>Bacteria</taxon>
        <taxon>Bacillati</taxon>
        <taxon>Bacillota</taxon>
        <taxon>Clostridia</taxon>
        <taxon>Lachnospirales</taxon>
        <taxon>Lachnospiraceae</taxon>
        <taxon>Anaerocolumna</taxon>
    </lineage>
</organism>
<dbReference type="SUPFAM" id="SSF54909">
    <property type="entry name" value="Dimeric alpha+beta barrel"/>
    <property type="match status" value="1"/>
</dbReference>
<dbReference type="InterPro" id="IPR011008">
    <property type="entry name" value="Dimeric_a/b-barrel"/>
</dbReference>
<dbReference type="Proteomes" id="UP000515561">
    <property type="component" value="Chromosome"/>
</dbReference>
<dbReference type="Gene3D" id="3.30.70.100">
    <property type="match status" value="1"/>
</dbReference>
<dbReference type="EMBL" id="AP023367">
    <property type="protein sequence ID" value="BCJ94657.1"/>
    <property type="molecule type" value="Genomic_DNA"/>
</dbReference>
<reference evidence="1 2" key="1">
    <citation type="journal article" date="2016" name="Int. J. Syst. Evol. Microbiol.">
        <title>Descriptions of Anaerotaenia torta gen. nov., sp. nov. and Anaerocolumna cellulosilytica gen. nov., sp. nov. isolated from a methanogenic reactor of cattle waste.</title>
        <authorList>
            <person name="Uek A."/>
            <person name="Ohtaki Y."/>
            <person name="Kaku N."/>
            <person name="Ueki K."/>
        </authorList>
    </citation>
    <scope>NUCLEOTIDE SEQUENCE [LARGE SCALE GENOMIC DNA]</scope>
    <source>
        <strain evidence="1 2">SN021</strain>
    </source>
</reference>
<gene>
    <name evidence="1" type="ORF">acsn021_22260</name>
</gene>
<protein>
    <recommendedName>
        <fullName evidence="3">ABM domain-containing protein</fullName>
    </recommendedName>
</protein>
<dbReference type="RefSeq" id="WP_184089514.1">
    <property type="nucleotide sequence ID" value="NZ_AP023367.1"/>
</dbReference>
<evidence type="ECO:0000313" key="2">
    <source>
        <dbReference type="Proteomes" id="UP000515561"/>
    </source>
</evidence>
<sequence>MIARIVKIKCITGMEDQLIRVGKNKLVSLNVKAGCIEVHFLEPNHEDDNPHFGVISLWKNQQSLNSLRNNKEYRSLQSELAPLIDLITEEIYTISD</sequence>
<name>A0A6S6R3P3_9FIRM</name>
<evidence type="ECO:0000313" key="1">
    <source>
        <dbReference type="EMBL" id="BCJ94657.1"/>
    </source>
</evidence>
<dbReference type="AlphaFoldDB" id="A0A6S6R3P3"/>
<keyword evidence="2" id="KW-1185">Reference proteome</keyword>
<dbReference type="KEGG" id="acel:acsn021_22260"/>
<proteinExistence type="predicted"/>
<evidence type="ECO:0008006" key="3">
    <source>
        <dbReference type="Google" id="ProtNLM"/>
    </source>
</evidence>
<accession>A0A6S6R3P3</accession>